<keyword evidence="2" id="KW-1185">Reference proteome</keyword>
<gene>
    <name evidence="1" type="ORF">JYU34_007040</name>
</gene>
<name>A0ABQ7QPF5_PLUXY</name>
<reference evidence="1 2" key="1">
    <citation type="submission" date="2021-06" db="EMBL/GenBank/DDBJ databases">
        <title>A haploid diamondback moth (Plutella xylostella L.) genome assembly resolves 31 chromosomes and identifies a diamide resistance mutation.</title>
        <authorList>
            <person name="Ward C.M."/>
            <person name="Perry K.D."/>
            <person name="Baker G."/>
            <person name="Powis K."/>
            <person name="Heckel D.G."/>
            <person name="Baxter S.W."/>
        </authorList>
    </citation>
    <scope>NUCLEOTIDE SEQUENCE [LARGE SCALE GENOMIC DNA]</scope>
    <source>
        <strain evidence="1 2">LV</strain>
        <tissue evidence="1">Single pupa</tissue>
    </source>
</reference>
<proteinExistence type="predicted"/>
<evidence type="ECO:0000313" key="1">
    <source>
        <dbReference type="EMBL" id="KAG7306929.1"/>
    </source>
</evidence>
<comment type="caution">
    <text evidence="1">The sequence shown here is derived from an EMBL/GenBank/DDBJ whole genome shotgun (WGS) entry which is preliminary data.</text>
</comment>
<organism evidence="1 2">
    <name type="scientific">Plutella xylostella</name>
    <name type="common">Diamondback moth</name>
    <name type="synonym">Plutella maculipennis</name>
    <dbReference type="NCBI Taxonomy" id="51655"/>
    <lineage>
        <taxon>Eukaryota</taxon>
        <taxon>Metazoa</taxon>
        <taxon>Ecdysozoa</taxon>
        <taxon>Arthropoda</taxon>
        <taxon>Hexapoda</taxon>
        <taxon>Insecta</taxon>
        <taxon>Pterygota</taxon>
        <taxon>Neoptera</taxon>
        <taxon>Endopterygota</taxon>
        <taxon>Lepidoptera</taxon>
        <taxon>Glossata</taxon>
        <taxon>Ditrysia</taxon>
        <taxon>Yponomeutoidea</taxon>
        <taxon>Plutellidae</taxon>
        <taxon>Plutella</taxon>
    </lineage>
</organism>
<accession>A0ABQ7QPF5</accession>
<sequence>MEAAGLSIDRRQLLEGAEGWTAWHFKIKVMLRAAGLLDIVDGTLKPPEDKSEIEKWEFNTNTSCLRGNQYLQTSVPSRSSLRGF</sequence>
<dbReference type="EMBL" id="JAHIBW010000010">
    <property type="protein sequence ID" value="KAG7306929.1"/>
    <property type="molecule type" value="Genomic_DNA"/>
</dbReference>
<evidence type="ECO:0000313" key="2">
    <source>
        <dbReference type="Proteomes" id="UP000823941"/>
    </source>
</evidence>
<dbReference type="Proteomes" id="UP000823941">
    <property type="component" value="Chromosome 10"/>
</dbReference>
<protein>
    <submittedName>
        <fullName evidence="1">Uncharacterized protein</fullName>
    </submittedName>
</protein>